<dbReference type="Proteomes" id="UP000297741">
    <property type="component" value="Unassembled WGS sequence"/>
</dbReference>
<organism evidence="2 3">
    <name type="scientific">Pseudotabrizicola sediminis</name>
    <dbReference type="NCBI Taxonomy" id="2486418"/>
    <lineage>
        <taxon>Bacteria</taxon>
        <taxon>Pseudomonadati</taxon>
        <taxon>Pseudomonadota</taxon>
        <taxon>Alphaproteobacteria</taxon>
        <taxon>Rhodobacterales</taxon>
        <taxon>Paracoccaceae</taxon>
        <taxon>Pseudotabrizicola</taxon>
    </lineage>
</organism>
<feature type="domain" description="Hedgehog/Intein (Hint)" evidence="1">
    <location>
        <begin position="38"/>
        <end position="170"/>
    </location>
</feature>
<gene>
    <name evidence="2" type="ORF">EEB11_16685</name>
</gene>
<comment type="caution">
    <text evidence="2">The sequence shown here is derived from an EMBL/GenBank/DDBJ whole genome shotgun (WGS) entry which is preliminary data.</text>
</comment>
<keyword evidence="3" id="KW-1185">Reference proteome</keyword>
<dbReference type="Pfam" id="PF13403">
    <property type="entry name" value="Hint_2"/>
    <property type="match status" value="1"/>
</dbReference>
<dbReference type="InterPro" id="IPR036844">
    <property type="entry name" value="Hint_dom_sf"/>
</dbReference>
<evidence type="ECO:0000313" key="2">
    <source>
        <dbReference type="EMBL" id="TGD41809.1"/>
    </source>
</evidence>
<dbReference type="SUPFAM" id="SSF51294">
    <property type="entry name" value="Hedgehog/intein (Hint) domain"/>
    <property type="match status" value="1"/>
</dbReference>
<sequence length="228" mass="23697">MAMKDTGLITAGATGADPIPTARRRGFAPARHPAYRSLVAGTLVRTPDGTVLIDDLTPGDLVLTADHGPRPLRRILRRRIGGRGAAAPVLITAGTFGTCRDLHLSQDQRIVLSDPRATALVGAAQVLAEARHLLNGTTVRLSPCAGVDYIQLVFDRAVLIFAEDMLIETASADTHPMGPALRPIASASDLAAMMQALIRPPAPPALIPAGSPLAAPGVRSAAAKPQTP</sequence>
<protein>
    <recommendedName>
        <fullName evidence="1">Hedgehog/Intein (Hint) domain-containing protein</fullName>
    </recommendedName>
</protein>
<dbReference type="EMBL" id="RPEM01000014">
    <property type="protein sequence ID" value="TGD41809.1"/>
    <property type="molecule type" value="Genomic_DNA"/>
</dbReference>
<name>A0ABY2KHN4_9RHOB</name>
<evidence type="ECO:0000313" key="3">
    <source>
        <dbReference type="Proteomes" id="UP000297741"/>
    </source>
</evidence>
<reference evidence="2 3" key="1">
    <citation type="submission" date="2018-11" db="EMBL/GenBank/DDBJ databases">
        <title>Tabrizicola sp. isolated from sediment of alpine lake.</title>
        <authorList>
            <person name="Liu Z."/>
        </authorList>
    </citation>
    <scope>NUCLEOTIDE SEQUENCE [LARGE SCALE GENOMIC DNA]</scope>
    <source>
        <strain evidence="2 3">DRYC-M-16</strain>
    </source>
</reference>
<accession>A0ABY2KHN4</accession>
<dbReference type="InterPro" id="IPR028992">
    <property type="entry name" value="Hedgehog/Intein_dom"/>
</dbReference>
<evidence type="ECO:0000259" key="1">
    <source>
        <dbReference type="Pfam" id="PF13403"/>
    </source>
</evidence>
<proteinExistence type="predicted"/>